<keyword evidence="4" id="KW-1185">Reference proteome</keyword>
<dbReference type="RefSeq" id="WP_330195716.1">
    <property type="nucleotide sequence ID" value="NZ_JAZDRO010000002.1"/>
</dbReference>
<reference evidence="3 4" key="1">
    <citation type="submission" date="2024-01" db="EMBL/GenBank/DDBJ databases">
        <title>Hyphobacterium bacterium isolated from marine sediment.</title>
        <authorList>
            <person name="Zhao S."/>
        </authorList>
    </citation>
    <scope>NUCLEOTIDE SEQUENCE [LARGE SCALE GENOMIC DNA]</scope>
    <source>
        <strain evidence="3 4">Y60-23</strain>
    </source>
</reference>
<dbReference type="PANTHER" id="PTHR31793:SF27">
    <property type="entry name" value="NOVEL THIOESTERASE SUPERFAMILY DOMAIN AND SAPOSIN A-TYPE DOMAIN CONTAINING PROTEIN (0610012H03RIK)"/>
    <property type="match status" value="1"/>
</dbReference>
<gene>
    <name evidence="3" type="ORF">V0U35_05740</name>
</gene>
<dbReference type="GO" id="GO:0016787">
    <property type="term" value="F:hydrolase activity"/>
    <property type="evidence" value="ECO:0007669"/>
    <property type="project" value="UniProtKB-KW"/>
</dbReference>
<dbReference type="Proteomes" id="UP001310692">
    <property type="component" value="Unassembled WGS sequence"/>
</dbReference>
<evidence type="ECO:0000313" key="4">
    <source>
        <dbReference type="Proteomes" id="UP001310692"/>
    </source>
</evidence>
<comment type="caution">
    <text evidence="3">The sequence shown here is derived from an EMBL/GenBank/DDBJ whole genome shotgun (WGS) entry which is preliminary data.</text>
</comment>
<organism evidence="3 4">
    <name type="scientific">Hyphobacterium marinum</name>
    <dbReference type="NCBI Taxonomy" id="3116574"/>
    <lineage>
        <taxon>Bacteria</taxon>
        <taxon>Pseudomonadati</taxon>
        <taxon>Pseudomonadota</taxon>
        <taxon>Alphaproteobacteria</taxon>
        <taxon>Maricaulales</taxon>
        <taxon>Maricaulaceae</taxon>
        <taxon>Hyphobacterium</taxon>
    </lineage>
</organism>
<dbReference type="CDD" id="cd00586">
    <property type="entry name" value="4HBT"/>
    <property type="match status" value="1"/>
</dbReference>
<dbReference type="EMBL" id="JAZDRO010000002">
    <property type="protein sequence ID" value="MEE2566176.1"/>
    <property type="molecule type" value="Genomic_DNA"/>
</dbReference>
<dbReference type="InterPro" id="IPR029069">
    <property type="entry name" value="HotDog_dom_sf"/>
</dbReference>
<evidence type="ECO:0000313" key="3">
    <source>
        <dbReference type="EMBL" id="MEE2566176.1"/>
    </source>
</evidence>
<dbReference type="PANTHER" id="PTHR31793">
    <property type="entry name" value="4-HYDROXYBENZOYL-COA THIOESTERASE FAMILY MEMBER"/>
    <property type="match status" value="1"/>
</dbReference>
<comment type="similarity">
    <text evidence="1">Belongs to the 4-hydroxybenzoyl-CoA thioesterase family.</text>
</comment>
<sequence length="137" mass="15634">MAFACDFDTAFLHRLTVQDADIDFMGHVNNLVYLDWAARMAGRHWDAVATEDMRAAGLWVVLRHEIDYHRELKLGDDVELRTWVAPVKGLRCPRHVDIRKAGAGKPSASVVTTWTYIDTETRRPKRLPADVRALFGM</sequence>
<dbReference type="Gene3D" id="3.10.129.10">
    <property type="entry name" value="Hotdog Thioesterase"/>
    <property type="match status" value="1"/>
</dbReference>
<proteinExistence type="inferred from homology"/>
<dbReference type="Pfam" id="PF13279">
    <property type="entry name" value="4HBT_2"/>
    <property type="match status" value="1"/>
</dbReference>
<accession>A0ABU7LXH6</accession>
<protein>
    <submittedName>
        <fullName evidence="3">Thioesterase family protein</fullName>
        <ecNumber evidence="3">3.1.2.-</ecNumber>
    </submittedName>
</protein>
<evidence type="ECO:0000256" key="1">
    <source>
        <dbReference type="ARBA" id="ARBA00005953"/>
    </source>
</evidence>
<evidence type="ECO:0000256" key="2">
    <source>
        <dbReference type="ARBA" id="ARBA00022801"/>
    </source>
</evidence>
<name>A0ABU7LXH6_9PROT</name>
<dbReference type="EC" id="3.1.2.-" evidence="3"/>
<keyword evidence="2 3" id="KW-0378">Hydrolase</keyword>
<dbReference type="SUPFAM" id="SSF54637">
    <property type="entry name" value="Thioesterase/thiol ester dehydrase-isomerase"/>
    <property type="match status" value="1"/>
</dbReference>
<dbReference type="InterPro" id="IPR050563">
    <property type="entry name" value="4-hydroxybenzoyl-CoA_TE"/>
</dbReference>